<dbReference type="PANTHER" id="PTHR33112">
    <property type="entry name" value="DOMAIN PROTEIN, PUTATIVE-RELATED"/>
    <property type="match status" value="1"/>
</dbReference>
<name>A0A6A6VVF2_9PEZI</name>
<dbReference type="AlphaFoldDB" id="A0A6A6VVF2"/>
<dbReference type="Proteomes" id="UP000799437">
    <property type="component" value="Unassembled WGS sequence"/>
</dbReference>
<evidence type="ECO:0000313" key="2">
    <source>
        <dbReference type="EMBL" id="KAF2753849.1"/>
    </source>
</evidence>
<dbReference type="GeneID" id="54485812"/>
<dbReference type="EMBL" id="ML996582">
    <property type="protein sequence ID" value="KAF2753849.1"/>
    <property type="molecule type" value="Genomic_DNA"/>
</dbReference>
<evidence type="ECO:0000313" key="3">
    <source>
        <dbReference type="Proteomes" id="UP000799437"/>
    </source>
</evidence>
<sequence>MSKILCHPHYLTRVFETLNAMPLCDVCCRTSFFDLPVFPTWLWQHLPVESYHLTVYKNLPKANLEHLELGLEHHKSLGLLSQAAETCDICRLIDSEVTRTLDTLHQLSTGEQKKYLDPIGEPEGQLWICRRKEGAAGFIVLCKASKRDEVWQVAAGGYCVDYDSPLKFQFRGRVVHNDPTTTRTLLHIQDWLSTFDNQVATTSQLPVRVIDCSDSSSDVMTVRLHETSGERARYAILSHRWDSESEIWDSAVSQDKLRAGISLTELAQSYQDAVTVVRGLGIRYLWIDSLCVSKDDTGFNRDSLTMSDLYSRAYLTIAATSSERDSEGFLGPRSVRHYATIKYHDDADSDVFVFPVSHELAASGQHYLNMRGEPLSDRAWTLQERYLSPRTIHFGSSQIYFEDKKTFATEDGYVHPIPLNYIGDIDDTEEVPVETARLFKSWRGPWSWCSIISTYGKLKLSDPLDKLPALAGIARSHEPYRNLGHSNGQNYLAGLWRDNFIEDLCWQSVGGKCKRSPVYRAPSWSWAALDGYVSITALGKYIDLAVVEEVQVENVNNDPYGAVTDARIKLWAPLLRLERPERKSEWEKELPSYVNIVSISGYEESRWSFIADVHDEAVPEKLAGVDLGLLLLAYKKAEGSEDCRSNRCGAGSTAMGLVVRHSAGEKEYQRLGWTVFRNDQLIEDLTVRKTTGSLSVVVLV</sequence>
<accession>A0A6A6VVF2</accession>
<gene>
    <name evidence="2" type="ORF">EJ05DRAFT_479878</name>
</gene>
<dbReference type="OrthoDB" id="47007at2759"/>
<dbReference type="InterPro" id="IPR010730">
    <property type="entry name" value="HET"/>
</dbReference>
<reference evidence="2" key="1">
    <citation type="journal article" date="2020" name="Stud. Mycol.">
        <title>101 Dothideomycetes genomes: a test case for predicting lifestyles and emergence of pathogens.</title>
        <authorList>
            <person name="Haridas S."/>
            <person name="Albert R."/>
            <person name="Binder M."/>
            <person name="Bloem J."/>
            <person name="Labutti K."/>
            <person name="Salamov A."/>
            <person name="Andreopoulos B."/>
            <person name="Baker S."/>
            <person name="Barry K."/>
            <person name="Bills G."/>
            <person name="Bluhm B."/>
            <person name="Cannon C."/>
            <person name="Castanera R."/>
            <person name="Culley D."/>
            <person name="Daum C."/>
            <person name="Ezra D."/>
            <person name="Gonzalez J."/>
            <person name="Henrissat B."/>
            <person name="Kuo A."/>
            <person name="Liang C."/>
            <person name="Lipzen A."/>
            <person name="Lutzoni F."/>
            <person name="Magnuson J."/>
            <person name="Mondo S."/>
            <person name="Nolan M."/>
            <person name="Ohm R."/>
            <person name="Pangilinan J."/>
            <person name="Park H.-J."/>
            <person name="Ramirez L."/>
            <person name="Alfaro M."/>
            <person name="Sun H."/>
            <person name="Tritt A."/>
            <person name="Yoshinaga Y."/>
            <person name="Zwiers L.-H."/>
            <person name="Turgeon B."/>
            <person name="Goodwin S."/>
            <person name="Spatafora J."/>
            <person name="Crous P."/>
            <person name="Grigoriev I."/>
        </authorList>
    </citation>
    <scope>NUCLEOTIDE SEQUENCE</scope>
    <source>
        <strain evidence="2">CBS 121739</strain>
    </source>
</reference>
<organism evidence="2 3">
    <name type="scientific">Pseudovirgaria hyperparasitica</name>
    <dbReference type="NCBI Taxonomy" id="470096"/>
    <lineage>
        <taxon>Eukaryota</taxon>
        <taxon>Fungi</taxon>
        <taxon>Dikarya</taxon>
        <taxon>Ascomycota</taxon>
        <taxon>Pezizomycotina</taxon>
        <taxon>Dothideomycetes</taxon>
        <taxon>Dothideomycetes incertae sedis</taxon>
        <taxon>Acrospermales</taxon>
        <taxon>Acrospermaceae</taxon>
        <taxon>Pseudovirgaria</taxon>
    </lineage>
</organism>
<proteinExistence type="predicted"/>
<evidence type="ECO:0000259" key="1">
    <source>
        <dbReference type="Pfam" id="PF06985"/>
    </source>
</evidence>
<feature type="domain" description="Heterokaryon incompatibility" evidence="1">
    <location>
        <begin position="234"/>
        <end position="384"/>
    </location>
</feature>
<protein>
    <submittedName>
        <fullName evidence="2">HET-domain-containing protein</fullName>
    </submittedName>
</protein>
<dbReference type="PANTHER" id="PTHR33112:SF16">
    <property type="entry name" value="HETEROKARYON INCOMPATIBILITY DOMAIN-CONTAINING PROTEIN"/>
    <property type="match status" value="1"/>
</dbReference>
<dbReference type="Pfam" id="PF06985">
    <property type="entry name" value="HET"/>
    <property type="match status" value="1"/>
</dbReference>
<keyword evidence="3" id="KW-1185">Reference proteome</keyword>
<dbReference type="RefSeq" id="XP_033596300.1">
    <property type="nucleotide sequence ID" value="XM_033744758.1"/>
</dbReference>